<feature type="region of interest" description="Disordered" evidence="1">
    <location>
        <begin position="58"/>
        <end position="78"/>
    </location>
</feature>
<comment type="caution">
    <text evidence="2">The sequence shown here is derived from an EMBL/GenBank/DDBJ whole genome shotgun (WGS) entry which is preliminary data.</text>
</comment>
<gene>
    <name evidence="2" type="ORF">M9Y10_011191</name>
</gene>
<sequence length="297" mass="35381">MVIEVFQRINGQYSRIILLFLLNQLKSQIPTNDQSSHILSSNLHAEYFYKVDDSNIINNNDNNDNDNNSKYNNDNDDNNNNIDIQARILHLKQIYKAGQIDEIKANVFRSFLYDEKRIFCFVVEGYISKSIKSDFENKSRALKAEIKHNIIQRDDPNDVCTYFIFQSYFGIIQFKDYINQIMTKNKYKDDNLIGNTLYMHFDEKMIPSKGLPAFIRYLESIHKIKDIQKKIFDFQSNVLSIESPIQRNNYLYKIVFSNNRVYSKKKMIHQNIFVFYLMMISKLFQIRMQQKEPMSNK</sequence>
<reference evidence="2 3" key="1">
    <citation type="submission" date="2024-04" db="EMBL/GenBank/DDBJ databases">
        <title>Tritrichomonas musculus Genome.</title>
        <authorList>
            <person name="Alves-Ferreira E."/>
            <person name="Grigg M."/>
            <person name="Lorenzi H."/>
            <person name="Galac M."/>
        </authorList>
    </citation>
    <scope>NUCLEOTIDE SEQUENCE [LARGE SCALE GENOMIC DNA]</scope>
    <source>
        <strain evidence="2 3">EAF2021</strain>
    </source>
</reference>
<name>A0ABR2IJJ9_9EUKA</name>
<dbReference type="EMBL" id="JAPFFF010000017">
    <property type="protein sequence ID" value="KAK8863505.1"/>
    <property type="molecule type" value="Genomic_DNA"/>
</dbReference>
<dbReference type="Proteomes" id="UP001470230">
    <property type="component" value="Unassembled WGS sequence"/>
</dbReference>
<evidence type="ECO:0000313" key="2">
    <source>
        <dbReference type="EMBL" id="KAK8863505.1"/>
    </source>
</evidence>
<evidence type="ECO:0000256" key="1">
    <source>
        <dbReference type="SAM" id="MobiDB-lite"/>
    </source>
</evidence>
<organism evidence="2 3">
    <name type="scientific">Tritrichomonas musculus</name>
    <dbReference type="NCBI Taxonomy" id="1915356"/>
    <lineage>
        <taxon>Eukaryota</taxon>
        <taxon>Metamonada</taxon>
        <taxon>Parabasalia</taxon>
        <taxon>Tritrichomonadida</taxon>
        <taxon>Tritrichomonadidae</taxon>
        <taxon>Tritrichomonas</taxon>
    </lineage>
</organism>
<keyword evidence="3" id="KW-1185">Reference proteome</keyword>
<accession>A0ABR2IJJ9</accession>
<evidence type="ECO:0000313" key="3">
    <source>
        <dbReference type="Proteomes" id="UP001470230"/>
    </source>
</evidence>
<proteinExistence type="predicted"/>
<protein>
    <submittedName>
        <fullName evidence="2">Uncharacterized protein</fullName>
    </submittedName>
</protein>